<dbReference type="InterPro" id="IPR018016">
    <property type="entry name" value="Nucleoside_phosphorylase_CS"/>
</dbReference>
<dbReference type="RefSeq" id="WP_055653810.1">
    <property type="nucleotide sequence ID" value="NZ_CABIXC010000003.1"/>
</dbReference>
<comment type="similarity">
    <text evidence="1">Belongs to the PNP/UDP phosphorylase family.</text>
</comment>
<accession>A0A174AWZ4</accession>
<organism evidence="8 10">
    <name type="scientific">Hungatella hathewayi</name>
    <dbReference type="NCBI Taxonomy" id="154046"/>
    <lineage>
        <taxon>Bacteria</taxon>
        <taxon>Bacillati</taxon>
        <taxon>Bacillota</taxon>
        <taxon>Clostridia</taxon>
        <taxon>Lachnospirales</taxon>
        <taxon>Lachnospiraceae</taxon>
        <taxon>Hungatella</taxon>
    </lineage>
</organism>
<dbReference type="Gene3D" id="3.40.50.1580">
    <property type="entry name" value="Nucleoside phosphorylase domain"/>
    <property type="match status" value="1"/>
</dbReference>
<dbReference type="Proteomes" id="UP000095651">
    <property type="component" value="Unassembled WGS sequence"/>
</dbReference>
<evidence type="ECO:0000256" key="3">
    <source>
        <dbReference type="ARBA" id="ARBA00021980"/>
    </source>
</evidence>
<keyword evidence="5 8" id="KW-0808">Transferase</keyword>
<dbReference type="PANTHER" id="PTHR43691:SF11">
    <property type="entry name" value="FI09636P-RELATED"/>
    <property type="match status" value="1"/>
</dbReference>
<dbReference type="CDD" id="cd17767">
    <property type="entry name" value="UP_EcUdp-like"/>
    <property type="match status" value="1"/>
</dbReference>
<dbReference type="InterPro" id="IPR035994">
    <property type="entry name" value="Nucleoside_phosphorylase_sf"/>
</dbReference>
<dbReference type="Pfam" id="PF01048">
    <property type="entry name" value="PNP_UDP_1"/>
    <property type="match status" value="1"/>
</dbReference>
<dbReference type="GO" id="GO:0009164">
    <property type="term" value="P:nucleoside catabolic process"/>
    <property type="evidence" value="ECO:0007669"/>
    <property type="project" value="UniProtKB-ARBA"/>
</dbReference>
<feature type="domain" description="Nucleoside phosphorylase" evidence="7">
    <location>
        <begin position="18"/>
        <end position="201"/>
    </location>
</feature>
<keyword evidence="4 8" id="KW-0328">Glycosyltransferase</keyword>
<dbReference type="InterPro" id="IPR000845">
    <property type="entry name" value="Nucleoside_phosphorylase_d"/>
</dbReference>
<protein>
    <recommendedName>
        <fullName evidence="3">Uridine phosphorylase</fullName>
        <ecNumber evidence="2">2.4.2.3</ecNumber>
    </recommendedName>
</protein>
<dbReference type="AlphaFoldDB" id="A0A174AWZ4"/>
<evidence type="ECO:0000256" key="4">
    <source>
        <dbReference type="ARBA" id="ARBA00022676"/>
    </source>
</evidence>
<dbReference type="EMBL" id="QSSQ01000010">
    <property type="protein sequence ID" value="RGM04269.1"/>
    <property type="molecule type" value="Genomic_DNA"/>
</dbReference>
<gene>
    <name evidence="8" type="primary">udp_1</name>
    <name evidence="9" type="ORF">DXC39_12790</name>
    <name evidence="8" type="ORF">ERS852407_01417</name>
</gene>
<reference evidence="8 10" key="1">
    <citation type="submission" date="2015-09" db="EMBL/GenBank/DDBJ databases">
        <authorList>
            <consortium name="Pathogen Informatics"/>
        </authorList>
    </citation>
    <scope>NUCLEOTIDE SEQUENCE [LARGE SCALE GENOMIC DNA]</scope>
    <source>
        <strain evidence="8 10">2789STDY5608850</strain>
    </source>
</reference>
<evidence type="ECO:0000313" key="9">
    <source>
        <dbReference type="EMBL" id="RGM04269.1"/>
    </source>
</evidence>
<reference evidence="9 11" key="2">
    <citation type="submission" date="2018-08" db="EMBL/GenBank/DDBJ databases">
        <title>A genome reference for cultivated species of the human gut microbiota.</title>
        <authorList>
            <person name="Zou Y."/>
            <person name="Xue W."/>
            <person name="Luo G."/>
        </authorList>
    </citation>
    <scope>NUCLEOTIDE SEQUENCE [LARGE SCALE GENOMIC DNA]</scope>
    <source>
        <strain evidence="9 11">TF05-11AC</strain>
    </source>
</reference>
<evidence type="ECO:0000313" key="8">
    <source>
        <dbReference type="EMBL" id="CUN93351.1"/>
    </source>
</evidence>
<dbReference type="GO" id="GO:0005829">
    <property type="term" value="C:cytosol"/>
    <property type="evidence" value="ECO:0007669"/>
    <property type="project" value="TreeGrafter"/>
</dbReference>
<evidence type="ECO:0000259" key="7">
    <source>
        <dbReference type="Pfam" id="PF01048"/>
    </source>
</evidence>
<evidence type="ECO:0000256" key="6">
    <source>
        <dbReference type="ARBA" id="ARBA00048447"/>
    </source>
</evidence>
<evidence type="ECO:0000256" key="1">
    <source>
        <dbReference type="ARBA" id="ARBA00010456"/>
    </source>
</evidence>
<dbReference type="SUPFAM" id="SSF53167">
    <property type="entry name" value="Purine and uridine phosphorylases"/>
    <property type="match status" value="1"/>
</dbReference>
<proteinExistence type="inferred from homology"/>
<comment type="catalytic activity">
    <reaction evidence="6">
        <text>uridine + phosphate = alpha-D-ribose 1-phosphate + uracil</text>
        <dbReference type="Rhea" id="RHEA:24388"/>
        <dbReference type="ChEBI" id="CHEBI:16704"/>
        <dbReference type="ChEBI" id="CHEBI:17568"/>
        <dbReference type="ChEBI" id="CHEBI:43474"/>
        <dbReference type="ChEBI" id="CHEBI:57720"/>
        <dbReference type="EC" id="2.4.2.3"/>
    </reaction>
</comment>
<evidence type="ECO:0000313" key="10">
    <source>
        <dbReference type="Proteomes" id="UP000095651"/>
    </source>
</evidence>
<evidence type="ECO:0000313" key="11">
    <source>
        <dbReference type="Proteomes" id="UP000261257"/>
    </source>
</evidence>
<sequence length="254" mass="27702">MDEIMPHIRLSREQAADYVLLPGDPQRLDRIAECLEEVEELAYNREYRSLRGVYKGVSVMAVSTGIGGASTTIAVEELARIGAKVMIRIGSCGALKKGIRLGDLILVNGAVRDDGASVTYVDSIYPAIPDTELLVACMESAKELGAKTHVGIARSHDSFYIDDEEAVSTYWGERGVLGSDMETAALFVVGRLRGVRTASILNTVVEWEDSLEENINSYTGGESAMMQGERMEILTALEAFVRIDKNKQGGNSYE</sequence>
<dbReference type="EC" id="2.4.2.3" evidence="2"/>
<dbReference type="Proteomes" id="UP000261257">
    <property type="component" value="Unassembled WGS sequence"/>
</dbReference>
<dbReference type="EMBL" id="CYZE01000003">
    <property type="protein sequence ID" value="CUN93351.1"/>
    <property type="molecule type" value="Genomic_DNA"/>
</dbReference>
<dbReference type="PROSITE" id="PS01232">
    <property type="entry name" value="PNP_UDP_1"/>
    <property type="match status" value="1"/>
</dbReference>
<name>A0A174AWZ4_9FIRM</name>
<evidence type="ECO:0000256" key="5">
    <source>
        <dbReference type="ARBA" id="ARBA00022679"/>
    </source>
</evidence>
<evidence type="ECO:0000256" key="2">
    <source>
        <dbReference type="ARBA" id="ARBA00011888"/>
    </source>
</evidence>
<dbReference type="PANTHER" id="PTHR43691">
    <property type="entry name" value="URIDINE PHOSPHORYLASE"/>
    <property type="match status" value="1"/>
</dbReference>
<dbReference type="GO" id="GO:0004850">
    <property type="term" value="F:uridine phosphorylase activity"/>
    <property type="evidence" value="ECO:0007669"/>
    <property type="project" value="UniProtKB-EC"/>
</dbReference>